<dbReference type="EMBL" id="JADFTS010000008">
    <property type="protein sequence ID" value="KAF9594259.1"/>
    <property type="molecule type" value="Genomic_DNA"/>
</dbReference>
<sequence length="122" mass="13639">MAGEDSSSLSPISFIKKHYQGWKEFWCERFSFRDDNKRLIEVGAKYPFWSDSNIEAFIAIDPVHGPAIKAAREAVKMATMGSVIGAVSTAGMAWKYSKSPHDSQFGYLAKLPMKHKKVAILP</sequence>
<dbReference type="AlphaFoldDB" id="A0A835H965"/>
<keyword evidence="2" id="KW-1185">Reference proteome</keyword>
<reference evidence="1 2" key="1">
    <citation type="submission" date="2020-10" db="EMBL/GenBank/DDBJ databases">
        <title>The Coptis chinensis genome and diversification of protoberbering-type alkaloids.</title>
        <authorList>
            <person name="Wang B."/>
            <person name="Shu S."/>
            <person name="Song C."/>
            <person name="Liu Y."/>
        </authorList>
    </citation>
    <scope>NUCLEOTIDE SEQUENCE [LARGE SCALE GENOMIC DNA]</scope>
    <source>
        <strain evidence="1">HL-2020</strain>
        <tissue evidence="1">Leaf</tissue>
    </source>
</reference>
<dbReference type="Proteomes" id="UP000631114">
    <property type="component" value="Unassembled WGS sequence"/>
</dbReference>
<dbReference type="PANTHER" id="PTHR36708">
    <property type="entry name" value="SUCCINATE DEHYDROGENASE SUBUNIT 6, MITOCHONDRIAL"/>
    <property type="match status" value="1"/>
</dbReference>
<dbReference type="GO" id="GO:0045273">
    <property type="term" value="C:respiratory chain complex II (succinate dehydrogenase)"/>
    <property type="evidence" value="ECO:0007669"/>
    <property type="project" value="InterPro"/>
</dbReference>
<organism evidence="1 2">
    <name type="scientific">Coptis chinensis</name>
    <dbReference type="NCBI Taxonomy" id="261450"/>
    <lineage>
        <taxon>Eukaryota</taxon>
        <taxon>Viridiplantae</taxon>
        <taxon>Streptophyta</taxon>
        <taxon>Embryophyta</taxon>
        <taxon>Tracheophyta</taxon>
        <taxon>Spermatophyta</taxon>
        <taxon>Magnoliopsida</taxon>
        <taxon>Ranunculales</taxon>
        <taxon>Ranunculaceae</taxon>
        <taxon>Coptidoideae</taxon>
        <taxon>Coptis</taxon>
    </lineage>
</organism>
<dbReference type="PANTHER" id="PTHR36708:SF1">
    <property type="entry name" value="SUCCINATE DEHYDROGENASE SUBUNIT 6, MITOCHONDRIAL"/>
    <property type="match status" value="1"/>
</dbReference>
<dbReference type="InterPro" id="IPR034574">
    <property type="entry name" value="SDH6"/>
</dbReference>
<evidence type="ECO:0000313" key="1">
    <source>
        <dbReference type="EMBL" id="KAF9594259.1"/>
    </source>
</evidence>
<name>A0A835H965_9MAGN</name>
<protein>
    <submittedName>
        <fullName evidence="1">Uncharacterized protein</fullName>
    </submittedName>
</protein>
<proteinExistence type="predicted"/>
<evidence type="ECO:0000313" key="2">
    <source>
        <dbReference type="Proteomes" id="UP000631114"/>
    </source>
</evidence>
<accession>A0A835H965</accession>
<gene>
    <name evidence="1" type="ORF">IFM89_028916</name>
</gene>
<dbReference type="OrthoDB" id="2012862at2759"/>
<comment type="caution">
    <text evidence="1">The sequence shown here is derived from an EMBL/GenBank/DDBJ whole genome shotgun (WGS) entry which is preliminary data.</text>
</comment>